<proteinExistence type="predicted"/>
<organism evidence="1 2">
    <name type="scientific">Cytobacillus oceanisediminis</name>
    <dbReference type="NCBI Taxonomy" id="665099"/>
    <lineage>
        <taxon>Bacteria</taxon>
        <taxon>Bacillati</taxon>
        <taxon>Bacillota</taxon>
        <taxon>Bacilli</taxon>
        <taxon>Bacillales</taxon>
        <taxon>Bacillaceae</taxon>
        <taxon>Cytobacillus</taxon>
    </lineage>
</organism>
<dbReference type="EMBL" id="QGTW01000007">
    <property type="protein sequence ID" value="PWW27795.1"/>
    <property type="molecule type" value="Genomic_DNA"/>
</dbReference>
<dbReference type="AlphaFoldDB" id="A0A2V2ZTU4"/>
<dbReference type="Proteomes" id="UP000247150">
    <property type="component" value="Unassembled WGS sequence"/>
</dbReference>
<accession>A0A2V2ZTU4</accession>
<reference evidence="1 2" key="1">
    <citation type="submission" date="2018-05" db="EMBL/GenBank/DDBJ databases">
        <title>Freshwater and sediment microbial communities from various areas in North America, analyzing microbe dynamics in response to fracking.</title>
        <authorList>
            <person name="Lamendella R."/>
        </authorList>
    </citation>
    <scope>NUCLEOTIDE SEQUENCE [LARGE SCALE GENOMIC DNA]</scope>
    <source>
        <strain evidence="1 2">15_TX</strain>
    </source>
</reference>
<dbReference type="RefSeq" id="WP_110065431.1">
    <property type="nucleotide sequence ID" value="NZ_QGTW01000007.1"/>
</dbReference>
<evidence type="ECO:0000313" key="2">
    <source>
        <dbReference type="Proteomes" id="UP000247150"/>
    </source>
</evidence>
<dbReference type="OrthoDB" id="2911708at2"/>
<comment type="caution">
    <text evidence="1">The sequence shown here is derived from an EMBL/GenBank/DDBJ whole genome shotgun (WGS) entry which is preliminary data.</text>
</comment>
<protein>
    <submittedName>
        <fullName evidence="1">Uncharacterized protein</fullName>
    </submittedName>
</protein>
<sequence>MIEVFNVFPDGNYSLSKVPRYRIKAVFKKLDTKPEMVIEGIPYKVNHYTGIGTNILTDNDCIKVYLQNLEGEVYPYLFYPIGDGE</sequence>
<evidence type="ECO:0000313" key="1">
    <source>
        <dbReference type="EMBL" id="PWW27795.1"/>
    </source>
</evidence>
<gene>
    <name evidence="1" type="ORF">DFO73_107105</name>
</gene>
<name>A0A2V2ZTU4_9BACI</name>